<proteinExistence type="predicted"/>
<evidence type="ECO:0000313" key="3">
    <source>
        <dbReference type="Proteomes" id="UP000285326"/>
    </source>
</evidence>
<evidence type="ECO:0000256" key="1">
    <source>
        <dbReference type="SAM" id="MobiDB-lite"/>
    </source>
</evidence>
<feature type="region of interest" description="Disordered" evidence="1">
    <location>
        <begin position="1"/>
        <end position="46"/>
    </location>
</feature>
<gene>
    <name evidence="2" type="ORF">GcM1_230018</name>
</gene>
<comment type="caution">
    <text evidence="2">The sequence shown here is derived from an EMBL/GenBank/DDBJ whole genome shotgun (WGS) entry which is preliminary data.</text>
</comment>
<evidence type="ECO:0008006" key="4">
    <source>
        <dbReference type="Google" id="ProtNLM"/>
    </source>
</evidence>
<dbReference type="EMBL" id="MCBS01023077">
    <property type="protein sequence ID" value="RKF75949.1"/>
    <property type="molecule type" value="Genomic_DNA"/>
</dbReference>
<evidence type="ECO:0000313" key="2">
    <source>
        <dbReference type="EMBL" id="RKF75949.1"/>
    </source>
</evidence>
<reference evidence="2 3" key="1">
    <citation type="journal article" date="2018" name="BMC Genomics">
        <title>Comparative genome analyses reveal sequence features reflecting distinct modes of host-adaptation between dicot and monocot powdery mildew.</title>
        <authorList>
            <person name="Wu Y."/>
            <person name="Ma X."/>
            <person name="Pan Z."/>
            <person name="Kale S.D."/>
            <person name="Song Y."/>
            <person name="King H."/>
            <person name="Zhang Q."/>
            <person name="Presley C."/>
            <person name="Deng X."/>
            <person name="Wei C.I."/>
            <person name="Xiao S."/>
        </authorList>
    </citation>
    <scope>NUCLEOTIDE SEQUENCE [LARGE SCALE GENOMIC DNA]</scope>
    <source>
        <strain evidence="2">UMSG1</strain>
    </source>
</reference>
<organism evidence="2 3">
    <name type="scientific">Golovinomyces cichoracearum</name>
    <dbReference type="NCBI Taxonomy" id="62708"/>
    <lineage>
        <taxon>Eukaryota</taxon>
        <taxon>Fungi</taxon>
        <taxon>Dikarya</taxon>
        <taxon>Ascomycota</taxon>
        <taxon>Pezizomycotina</taxon>
        <taxon>Leotiomycetes</taxon>
        <taxon>Erysiphales</taxon>
        <taxon>Erysiphaceae</taxon>
        <taxon>Golovinomyces</taxon>
    </lineage>
</organism>
<accession>A0A420IN11</accession>
<dbReference type="Proteomes" id="UP000285326">
    <property type="component" value="Unassembled WGS sequence"/>
</dbReference>
<sequence>MSSDKNDGVREFHPSDSPIPNSTLQIRLGEPLPDAERGFKKNGETRTRKTGCKFKIQALSIASGKWRGSIVEGKEFHNHEASDGPVKYSANRTKALYENPEAKRYLVSQLSRNSSVSTIRAELLNKWQIEVTQRDMYNISQSL</sequence>
<name>A0A420IN11_9PEZI</name>
<feature type="compositionally biased region" description="Basic and acidic residues" evidence="1">
    <location>
        <begin position="1"/>
        <end position="14"/>
    </location>
</feature>
<protein>
    <recommendedName>
        <fullName evidence="4">FAR1 domain-containing protein</fullName>
    </recommendedName>
</protein>
<dbReference type="AlphaFoldDB" id="A0A420IN11"/>
<feature type="compositionally biased region" description="Basic and acidic residues" evidence="1">
    <location>
        <begin position="34"/>
        <end position="46"/>
    </location>
</feature>